<gene>
    <name evidence="2" type="ORF">BPMI_02524c</name>
</gene>
<dbReference type="Proteomes" id="UP000242951">
    <property type="component" value="Unassembled WGS sequence"/>
</dbReference>
<sequence>MQTATILRRIEKLPALSRAGKQINGLHRLMRSRCLYDERAYDRVSRNRGAMTPGVDGQTFDGMTLARLDHLAQSVADGRYRPRPVRRVYIPKGNGKMHLLGVPTADDRIVQEAARMILVAIYEPAF</sequence>
<dbReference type="PANTHER" id="PTHR34047">
    <property type="entry name" value="NUCLEAR INTRON MATURASE 1, MITOCHONDRIAL-RELATED"/>
    <property type="match status" value="1"/>
</dbReference>
<accession>A0ABR5HMZ7</accession>
<comment type="caution">
    <text evidence="2">The sequence shown here is derived from an EMBL/GenBank/DDBJ whole genome shotgun (WGS) entry which is preliminary data.</text>
</comment>
<keyword evidence="2" id="KW-0548">Nucleotidyltransferase</keyword>
<dbReference type="PANTHER" id="PTHR34047:SF8">
    <property type="entry name" value="PROTEIN YKFC"/>
    <property type="match status" value="1"/>
</dbReference>
<keyword evidence="2" id="KW-0808">Transferase</keyword>
<dbReference type="SUPFAM" id="SSF56672">
    <property type="entry name" value="DNA/RNA polymerases"/>
    <property type="match status" value="1"/>
</dbReference>
<evidence type="ECO:0000313" key="3">
    <source>
        <dbReference type="Proteomes" id="UP000242951"/>
    </source>
</evidence>
<dbReference type="InterPro" id="IPR051083">
    <property type="entry name" value="GrpII_Intron_Splice-Mob/Def"/>
</dbReference>
<evidence type="ECO:0000256" key="1">
    <source>
        <dbReference type="ARBA" id="ARBA00034120"/>
    </source>
</evidence>
<name>A0ABR5HMZ7_9BURK</name>
<dbReference type="InterPro" id="IPR043502">
    <property type="entry name" value="DNA/RNA_pol_sf"/>
</dbReference>
<dbReference type="GO" id="GO:0003964">
    <property type="term" value="F:RNA-directed DNA polymerase activity"/>
    <property type="evidence" value="ECO:0007669"/>
    <property type="project" value="UniProtKB-KW"/>
</dbReference>
<organism evidence="2 3">
    <name type="scientific">Candidatus Burkholderia pumila</name>
    <dbReference type="NCBI Taxonomy" id="1090375"/>
    <lineage>
        <taxon>Bacteria</taxon>
        <taxon>Pseudomonadati</taxon>
        <taxon>Pseudomonadota</taxon>
        <taxon>Betaproteobacteria</taxon>
        <taxon>Burkholderiales</taxon>
        <taxon>Burkholderiaceae</taxon>
        <taxon>Burkholderia</taxon>
    </lineage>
</organism>
<dbReference type="EC" id="2.7.7.49" evidence="2"/>
<evidence type="ECO:0000313" key="2">
    <source>
        <dbReference type="EMBL" id="KMQ80725.1"/>
    </source>
</evidence>
<proteinExistence type="inferred from homology"/>
<protein>
    <submittedName>
        <fullName evidence="2">Retron-type RNA-directed DNA polymerase</fullName>
        <ecNumber evidence="2">2.7.7.49</ecNumber>
    </submittedName>
</protein>
<keyword evidence="3" id="KW-1185">Reference proteome</keyword>
<reference evidence="2 3" key="1">
    <citation type="submission" date="2015-06" db="EMBL/GenBank/DDBJ databases">
        <title>Comparative genomics of Burkholderia leaf nodule symbionts.</title>
        <authorList>
            <person name="Carlier A."/>
            <person name="Eberl L."/>
            <person name="Pinto-Carbo M."/>
        </authorList>
    </citation>
    <scope>NUCLEOTIDE SEQUENCE [LARGE SCALE GENOMIC DNA]</scope>
    <source>
        <strain evidence="2 3">UZHbot3</strain>
    </source>
</reference>
<keyword evidence="2" id="KW-0695">RNA-directed DNA polymerase</keyword>
<dbReference type="EMBL" id="LELG01000049">
    <property type="protein sequence ID" value="KMQ80725.1"/>
    <property type="molecule type" value="Genomic_DNA"/>
</dbReference>
<comment type="similarity">
    <text evidence="1">Belongs to the bacterial reverse transcriptase family.</text>
</comment>